<dbReference type="Gene3D" id="4.10.520.10">
    <property type="entry name" value="IHF-like DNA-binding proteins"/>
    <property type="match status" value="1"/>
</dbReference>
<evidence type="ECO:0000256" key="4">
    <source>
        <dbReference type="SAM" id="MobiDB-lite"/>
    </source>
</evidence>
<keyword evidence="2" id="KW-0238">DNA-binding</keyword>
<dbReference type="AlphaFoldDB" id="A0AA37HUQ8"/>
<comment type="similarity">
    <text evidence="1 3">Belongs to the bacterial histone-like protein family.</text>
</comment>
<evidence type="ECO:0000313" key="6">
    <source>
        <dbReference type="EMBL" id="GJG27005.1"/>
    </source>
</evidence>
<dbReference type="EMBL" id="BPTR01000001">
    <property type="protein sequence ID" value="GJG27005.1"/>
    <property type="molecule type" value="Genomic_DNA"/>
</dbReference>
<evidence type="ECO:0000256" key="1">
    <source>
        <dbReference type="ARBA" id="ARBA00010529"/>
    </source>
</evidence>
<dbReference type="GO" id="GO:0005829">
    <property type="term" value="C:cytosol"/>
    <property type="evidence" value="ECO:0007669"/>
    <property type="project" value="TreeGrafter"/>
</dbReference>
<comment type="caution">
    <text evidence="6">The sequence shown here is derived from an EMBL/GenBank/DDBJ whole genome shotgun (WGS) entry which is preliminary data.</text>
</comment>
<dbReference type="PANTHER" id="PTHR33175:SF2">
    <property type="entry name" value="INTEGRATION HOST FACTOR SUBUNIT ALPHA"/>
    <property type="match status" value="1"/>
</dbReference>
<feature type="region of interest" description="Disordered" evidence="4">
    <location>
        <begin position="417"/>
        <end position="453"/>
    </location>
</feature>
<evidence type="ECO:0000256" key="3">
    <source>
        <dbReference type="RuleBase" id="RU003939"/>
    </source>
</evidence>
<keyword evidence="5" id="KW-1133">Transmembrane helix</keyword>
<dbReference type="GO" id="GO:0030527">
    <property type="term" value="F:structural constituent of chromatin"/>
    <property type="evidence" value="ECO:0007669"/>
    <property type="project" value="InterPro"/>
</dbReference>
<dbReference type="CDD" id="cd00118">
    <property type="entry name" value="LysM"/>
    <property type="match status" value="1"/>
</dbReference>
<dbReference type="GO" id="GO:0003677">
    <property type="term" value="F:DNA binding"/>
    <property type="evidence" value="ECO:0007669"/>
    <property type="project" value="UniProtKB-KW"/>
</dbReference>
<feature type="transmembrane region" description="Helical" evidence="5">
    <location>
        <begin position="330"/>
        <end position="351"/>
    </location>
</feature>
<dbReference type="PANTHER" id="PTHR33175">
    <property type="entry name" value="DNA-BINDING PROTEIN HU"/>
    <property type="match status" value="1"/>
</dbReference>
<dbReference type="InterPro" id="IPR000119">
    <property type="entry name" value="Hist_DNA-bd"/>
</dbReference>
<name>A0AA37HUQ8_SEGBR</name>
<accession>A0AA37HUQ8</accession>
<feature type="compositionally biased region" description="Basic and acidic residues" evidence="4">
    <location>
        <begin position="417"/>
        <end position="441"/>
    </location>
</feature>
<reference evidence="6" key="1">
    <citation type="submission" date="2021-08" db="EMBL/GenBank/DDBJ databases">
        <title>Prevotella lacticifex sp. nov., isolated from rumen of cow.</title>
        <authorList>
            <person name="Shinkai T."/>
            <person name="Ikeyama N."/>
            <person name="Kumagai M."/>
            <person name="Ohmori H."/>
            <person name="Sakamoto M."/>
            <person name="Ohkuma M."/>
            <person name="Mitsumori M."/>
        </authorList>
    </citation>
    <scope>NUCLEOTIDE SEQUENCE</scope>
    <source>
        <strain evidence="6">DSM 11371</strain>
    </source>
</reference>
<evidence type="ECO:0000313" key="7">
    <source>
        <dbReference type="Proteomes" id="UP000887043"/>
    </source>
</evidence>
<proteinExistence type="inferred from homology"/>
<gene>
    <name evidence="6" type="ORF">PRRU23_07050</name>
</gene>
<keyword evidence="5" id="KW-0472">Membrane</keyword>
<evidence type="ECO:0000256" key="2">
    <source>
        <dbReference type="ARBA" id="ARBA00023125"/>
    </source>
</evidence>
<evidence type="ECO:0000256" key="5">
    <source>
        <dbReference type="SAM" id="Phobius"/>
    </source>
</evidence>
<dbReference type="Proteomes" id="UP000887043">
    <property type="component" value="Unassembled WGS sequence"/>
</dbReference>
<dbReference type="Pfam" id="PF00216">
    <property type="entry name" value="Bac_DNA_binding"/>
    <property type="match status" value="1"/>
</dbReference>
<sequence length="521" mass="57975">MSKIGVNELAKVLVNTHKLSVDDAEQFVRLMFDTVNEGLQEDKQVKIKGFGTFKVLSVKDRESVDVNTGERIIIEGRDKISFTPDAIVKDIVNKPFAQFETVELNDGVDFDAIDEKYADSETDHQKIGDGGILAFRKEKRVVKPVTKVMEIEPEVEDESTESAEQSAVSIANSDGEGILAFRQQLHTQNEREAGKQADEDHKFSDIEVALIDSQEKENFEQENDLAEEPSMSYSASATDDQSVMLSESDEITVDSSHIEQNQKDTVPVASLEVNSEDENVLEISSDKLNVKVDIPKHSDKKEEEQDQQLLATDMDDNDEDESIRMPKRKLILWVCSVFLLLGSACFFAYQYGKSIALQNIQHITQASVKKNVAKPDTIDAASTAVLQKAKEDSVRMQQTAKAVALAEKATQKELQKEVAIHEDKKDSISKKRVSQSDDSRKATPQTTTKYDSDPRIRTGAYAIVGVEKTVTVRRGQTLSSISRSNLGPGMECYVEALNDAGSIKEGQVLKIPKLVLKKRLK</sequence>
<dbReference type="InterPro" id="IPR018392">
    <property type="entry name" value="LysM"/>
</dbReference>
<dbReference type="SUPFAM" id="SSF47729">
    <property type="entry name" value="IHF-like DNA-binding proteins"/>
    <property type="match status" value="1"/>
</dbReference>
<keyword evidence="5" id="KW-0812">Transmembrane</keyword>
<organism evidence="6 7">
    <name type="scientific">Segatella bryantii</name>
    <name type="common">Prevotella bryantii</name>
    <dbReference type="NCBI Taxonomy" id="77095"/>
    <lineage>
        <taxon>Bacteria</taxon>
        <taxon>Pseudomonadati</taxon>
        <taxon>Bacteroidota</taxon>
        <taxon>Bacteroidia</taxon>
        <taxon>Bacteroidales</taxon>
        <taxon>Prevotellaceae</taxon>
        <taxon>Segatella</taxon>
    </lineage>
</organism>
<dbReference type="SMART" id="SM00411">
    <property type="entry name" value="BHL"/>
    <property type="match status" value="1"/>
</dbReference>
<feature type="region of interest" description="Disordered" evidence="4">
    <location>
        <begin position="213"/>
        <end position="237"/>
    </location>
</feature>
<dbReference type="RefSeq" id="WP_006282859.1">
    <property type="nucleotide sequence ID" value="NZ_BPTR01000001.1"/>
</dbReference>
<dbReference type="InterPro" id="IPR010992">
    <property type="entry name" value="IHF-like_DNA-bd_dom_sf"/>
</dbReference>
<protein>
    <submittedName>
        <fullName evidence="6">Integration host factor subunit alpha</fullName>
    </submittedName>
</protein>